<dbReference type="AlphaFoldDB" id="A0A6P1C4G0"/>
<evidence type="ECO:0000313" key="7">
    <source>
        <dbReference type="EMBL" id="MBB6493373.1"/>
    </source>
</evidence>
<dbReference type="GO" id="GO:0022857">
    <property type="term" value="F:transmembrane transporter activity"/>
    <property type="evidence" value="ECO:0007669"/>
    <property type="project" value="TreeGrafter"/>
</dbReference>
<feature type="domain" description="ABC transporter" evidence="6">
    <location>
        <begin position="6"/>
        <end position="245"/>
    </location>
</feature>
<dbReference type="Pfam" id="PF00005">
    <property type="entry name" value="ABC_tran"/>
    <property type="match status" value="1"/>
</dbReference>
<dbReference type="InterPro" id="IPR027417">
    <property type="entry name" value="P-loop_NTPase"/>
</dbReference>
<feature type="region of interest" description="Disordered" evidence="5">
    <location>
        <begin position="226"/>
        <end position="245"/>
    </location>
</feature>
<comment type="caution">
    <text evidence="8">The sequence shown here is derived from an EMBL/GenBank/DDBJ whole genome shotgun (WGS) entry which is preliminary data.</text>
</comment>
<dbReference type="InterPro" id="IPR003593">
    <property type="entry name" value="AAA+_ATPase"/>
</dbReference>
<evidence type="ECO:0000256" key="2">
    <source>
        <dbReference type="ARBA" id="ARBA00022448"/>
    </source>
</evidence>
<dbReference type="InterPro" id="IPR017911">
    <property type="entry name" value="MacB-like_ATP-bd"/>
</dbReference>
<accession>A0A6P1C4G0</accession>
<keyword evidence="4 8" id="KW-0067">ATP-binding</keyword>
<dbReference type="InterPro" id="IPR003439">
    <property type="entry name" value="ABC_transporter-like_ATP-bd"/>
</dbReference>
<evidence type="ECO:0000313" key="10">
    <source>
        <dbReference type="Proteomes" id="UP000526625"/>
    </source>
</evidence>
<dbReference type="InterPro" id="IPR017871">
    <property type="entry name" value="ABC_transporter-like_CS"/>
</dbReference>
<evidence type="ECO:0000256" key="1">
    <source>
        <dbReference type="ARBA" id="ARBA00005417"/>
    </source>
</evidence>
<dbReference type="GO" id="GO:0005886">
    <property type="term" value="C:plasma membrane"/>
    <property type="evidence" value="ECO:0007669"/>
    <property type="project" value="TreeGrafter"/>
</dbReference>
<dbReference type="Proteomes" id="UP000471190">
    <property type="component" value="Unassembled WGS sequence"/>
</dbReference>
<evidence type="ECO:0000259" key="6">
    <source>
        <dbReference type="PROSITE" id="PS50893"/>
    </source>
</evidence>
<evidence type="ECO:0000256" key="5">
    <source>
        <dbReference type="SAM" id="MobiDB-lite"/>
    </source>
</evidence>
<keyword evidence="3" id="KW-0547">Nucleotide-binding</keyword>
<sequence length="245" mass="26739">MMRSAITALNLHKSFTVQGVRTNALIDISVEMYRGEFAVLSGPSGCGKSTLLATLGGMTKPDSGQLRAGEIDLSSSTDAQRDAFRLRSCGFIFQGFNLFPALSALEQVQVPLDYLKVPEAEARARALAALERVGLLHRQHLRPSHLSGGEKQRVAIARAIVKEPAILFADEPTSALDSSNGSRIVEILRDAARQLGTAVLCVSHDSRLFSKADRLLRMEDGRLLSDERPASGRNTDTREYWHGSH</sequence>
<protein>
    <submittedName>
        <fullName evidence="7">ABC transport system ATP-binding protein</fullName>
    </submittedName>
    <submittedName>
        <fullName evidence="8">ABC transporter ATP-binding protein</fullName>
    </submittedName>
</protein>
<dbReference type="GO" id="GO:0016887">
    <property type="term" value="F:ATP hydrolysis activity"/>
    <property type="evidence" value="ECO:0007669"/>
    <property type="project" value="InterPro"/>
</dbReference>
<evidence type="ECO:0000313" key="8">
    <source>
        <dbReference type="EMBL" id="NEV11577.1"/>
    </source>
</evidence>
<dbReference type="SMART" id="SM00382">
    <property type="entry name" value="AAA"/>
    <property type="match status" value="1"/>
</dbReference>
<dbReference type="PANTHER" id="PTHR24220">
    <property type="entry name" value="IMPORT ATP-BINDING PROTEIN"/>
    <property type="match status" value="1"/>
</dbReference>
<dbReference type="Proteomes" id="UP000526625">
    <property type="component" value="Unassembled WGS sequence"/>
</dbReference>
<proteinExistence type="inferred from homology"/>
<evidence type="ECO:0000256" key="4">
    <source>
        <dbReference type="ARBA" id="ARBA00022840"/>
    </source>
</evidence>
<dbReference type="EMBL" id="JACHBF010000010">
    <property type="protein sequence ID" value="MBB6493373.1"/>
    <property type="molecule type" value="Genomic_DNA"/>
</dbReference>
<gene>
    <name evidence="7" type="ORF">GGD45_003799</name>
    <name evidence="8" type="ORF">GXW80_11290</name>
</gene>
<dbReference type="InterPro" id="IPR015854">
    <property type="entry name" value="ABC_transpr_LolD-like"/>
</dbReference>
<keyword evidence="10" id="KW-1185">Reference proteome</keyword>
<dbReference type="Gene3D" id="3.40.50.300">
    <property type="entry name" value="P-loop containing nucleotide triphosphate hydrolases"/>
    <property type="match status" value="1"/>
</dbReference>
<dbReference type="SUPFAM" id="SSF52540">
    <property type="entry name" value="P-loop containing nucleoside triphosphate hydrolases"/>
    <property type="match status" value="1"/>
</dbReference>
<evidence type="ECO:0000256" key="3">
    <source>
        <dbReference type="ARBA" id="ARBA00022741"/>
    </source>
</evidence>
<reference evidence="7 10" key="2">
    <citation type="submission" date="2020-08" db="EMBL/GenBank/DDBJ databases">
        <title>Genomic Encyclopedia of Type Strains, Phase IV (KMG-V): Genome sequencing to study the core and pangenomes of soil and plant-associated prokaryotes.</title>
        <authorList>
            <person name="Whitman W."/>
        </authorList>
    </citation>
    <scope>NUCLEOTIDE SEQUENCE [LARGE SCALE GENOMIC DNA]</scope>
    <source>
        <strain evidence="7 10">SEMIA 4059</strain>
    </source>
</reference>
<dbReference type="CDD" id="cd03255">
    <property type="entry name" value="ABC_MJ0796_LolCDE_FtsE"/>
    <property type="match status" value="1"/>
</dbReference>
<evidence type="ECO:0000313" key="9">
    <source>
        <dbReference type="Proteomes" id="UP000471190"/>
    </source>
</evidence>
<dbReference type="GO" id="GO:0005524">
    <property type="term" value="F:ATP binding"/>
    <property type="evidence" value="ECO:0007669"/>
    <property type="project" value="UniProtKB-KW"/>
</dbReference>
<dbReference type="RefSeq" id="WP_041678220.1">
    <property type="nucleotide sequence ID" value="NZ_JAADZA010000009.1"/>
</dbReference>
<dbReference type="EMBL" id="JAADZA010000009">
    <property type="protein sequence ID" value="NEV11577.1"/>
    <property type="molecule type" value="Genomic_DNA"/>
</dbReference>
<name>A0A6P1C4G0_RHITR</name>
<comment type="similarity">
    <text evidence="1">Belongs to the ABC transporter superfamily.</text>
</comment>
<keyword evidence="2" id="KW-0813">Transport</keyword>
<reference evidence="8 9" key="1">
    <citation type="submission" date="2020-02" db="EMBL/GenBank/DDBJ databases">
        <title>Draft genome sequence of Rhizobium tropici.</title>
        <authorList>
            <person name="Khayi S."/>
            <person name="Jemo M."/>
        </authorList>
    </citation>
    <scope>NUCLEOTIDE SEQUENCE [LARGE SCALE GENOMIC DNA]</scope>
    <source>
        <strain evidence="8 9">A12</strain>
    </source>
</reference>
<dbReference type="PROSITE" id="PS00211">
    <property type="entry name" value="ABC_TRANSPORTER_1"/>
    <property type="match status" value="1"/>
</dbReference>
<dbReference type="PROSITE" id="PS50893">
    <property type="entry name" value="ABC_TRANSPORTER_2"/>
    <property type="match status" value="1"/>
</dbReference>
<organism evidence="8 9">
    <name type="scientific">Rhizobium tropici</name>
    <dbReference type="NCBI Taxonomy" id="398"/>
    <lineage>
        <taxon>Bacteria</taxon>
        <taxon>Pseudomonadati</taxon>
        <taxon>Pseudomonadota</taxon>
        <taxon>Alphaproteobacteria</taxon>
        <taxon>Hyphomicrobiales</taxon>
        <taxon>Rhizobiaceae</taxon>
        <taxon>Rhizobium/Agrobacterium group</taxon>
        <taxon>Rhizobium</taxon>
    </lineage>
</organism>